<dbReference type="EMBL" id="GIFC01000262">
    <property type="protein sequence ID" value="MXU82345.1"/>
    <property type="molecule type" value="Transcribed_RNA"/>
</dbReference>
<evidence type="ECO:0000256" key="1">
    <source>
        <dbReference type="SAM" id="SignalP"/>
    </source>
</evidence>
<organism evidence="2">
    <name type="scientific">Ixodes ricinus</name>
    <name type="common">Common tick</name>
    <name type="synonym">Acarus ricinus</name>
    <dbReference type="NCBI Taxonomy" id="34613"/>
    <lineage>
        <taxon>Eukaryota</taxon>
        <taxon>Metazoa</taxon>
        <taxon>Ecdysozoa</taxon>
        <taxon>Arthropoda</taxon>
        <taxon>Chelicerata</taxon>
        <taxon>Arachnida</taxon>
        <taxon>Acari</taxon>
        <taxon>Parasitiformes</taxon>
        <taxon>Ixodida</taxon>
        <taxon>Ixodoidea</taxon>
        <taxon>Ixodidae</taxon>
        <taxon>Ixodinae</taxon>
        <taxon>Ixodes</taxon>
    </lineage>
</organism>
<feature type="signal peptide" evidence="1">
    <location>
        <begin position="1"/>
        <end position="30"/>
    </location>
</feature>
<sequence length="68" mass="7826">MLIRSATIFMFKEFTVCIFILLILHKQAETCVLPLKYSDSAAYRKGTTELFADRQLRVVVTKVLCDIL</sequence>
<keyword evidence="1" id="KW-0732">Signal</keyword>
<evidence type="ECO:0000313" key="2">
    <source>
        <dbReference type="EMBL" id="MXU82345.1"/>
    </source>
</evidence>
<reference evidence="2" key="1">
    <citation type="submission" date="2019-12" db="EMBL/GenBank/DDBJ databases">
        <title>An insight into the sialome of adult female Ixodes ricinus ticks feeding for 6 days.</title>
        <authorList>
            <person name="Perner J."/>
            <person name="Ribeiro J.M.C."/>
        </authorList>
    </citation>
    <scope>NUCLEOTIDE SEQUENCE</scope>
    <source>
        <strain evidence="2">Semi-engorged</strain>
        <tissue evidence="2">Salivary glands</tissue>
    </source>
</reference>
<accession>A0A6B0U1N3</accession>
<proteinExistence type="predicted"/>
<feature type="chain" id="PRO_5025422071" evidence="1">
    <location>
        <begin position="31"/>
        <end position="68"/>
    </location>
</feature>
<dbReference type="AlphaFoldDB" id="A0A6B0U1N3"/>
<protein>
    <submittedName>
        <fullName evidence="2">Putative secreted protein</fullName>
    </submittedName>
</protein>
<name>A0A6B0U1N3_IXORI</name>